<keyword evidence="1" id="KW-0812">Transmembrane</keyword>
<evidence type="ECO:0000256" key="1">
    <source>
        <dbReference type="SAM" id="Phobius"/>
    </source>
</evidence>
<dbReference type="AlphaFoldDB" id="A0A919YG38"/>
<evidence type="ECO:0000313" key="3">
    <source>
        <dbReference type="Proteomes" id="UP000682811"/>
    </source>
</evidence>
<proteinExistence type="predicted"/>
<keyword evidence="1" id="KW-0472">Membrane</keyword>
<dbReference type="Proteomes" id="UP000682811">
    <property type="component" value="Unassembled WGS sequence"/>
</dbReference>
<comment type="caution">
    <text evidence="2">The sequence shown here is derived from an EMBL/GenBank/DDBJ whole genome shotgun (WGS) entry which is preliminary data.</text>
</comment>
<accession>A0A919YG38</accession>
<sequence>MHNLKALLFGLLLGLIAVIALPFLIFKSINENREFPRSMGNIAETKKEKLKDGYEPI</sequence>
<organism evidence="2 3">
    <name type="scientific">Paenibacillus azoreducens</name>
    <dbReference type="NCBI Taxonomy" id="116718"/>
    <lineage>
        <taxon>Bacteria</taxon>
        <taxon>Bacillati</taxon>
        <taxon>Bacillota</taxon>
        <taxon>Bacilli</taxon>
        <taxon>Bacillales</taxon>
        <taxon>Paenibacillaceae</taxon>
        <taxon>Paenibacillus</taxon>
    </lineage>
</organism>
<dbReference type="RefSeq" id="WP_194230412.1">
    <property type="nucleotide sequence ID" value="NZ_AP025343.1"/>
</dbReference>
<keyword evidence="3" id="KW-1185">Reference proteome</keyword>
<feature type="transmembrane region" description="Helical" evidence="1">
    <location>
        <begin position="6"/>
        <end position="26"/>
    </location>
</feature>
<protein>
    <submittedName>
        <fullName evidence="2">Uncharacterized protein</fullName>
    </submittedName>
</protein>
<reference evidence="2 3" key="1">
    <citation type="submission" date="2021-03" db="EMBL/GenBank/DDBJ databases">
        <title>Antimicrobial resistance genes in bacteria isolated from Japanese honey, and their potential for conferring macrolide and lincosamide resistance in the American foulbrood pathogen Paenibacillus larvae.</title>
        <authorList>
            <person name="Okamoto M."/>
            <person name="Kumagai M."/>
            <person name="Kanamori H."/>
            <person name="Takamatsu D."/>
        </authorList>
    </citation>
    <scope>NUCLEOTIDE SEQUENCE [LARGE SCALE GENOMIC DNA]</scope>
    <source>
        <strain evidence="2 3">J34TS1</strain>
    </source>
</reference>
<name>A0A919YG38_9BACL</name>
<keyword evidence="1" id="KW-1133">Transmembrane helix</keyword>
<gene>
    <name evidence="2" type="ORF">J34TS1_45940</name>
</gene>
<evidence type="ECO:0000313" key="2">
    <source>
        <dbReference type="EMBL" id="GIO49829.1"/>
    </source>
</evidence>
<dbReference type="EMBL" id="BORT01000025">
    <property type="protein sequence ID" value="GIO49829.1"/>
    <property type="molecule type" value="Genomic_DNA"/>
</dbReference>